<dbReference type="InterPro" id="IPR036188">
    <property type="entry name" value="FAD/NAD-bd_sf"/>
</dbReference>
<keyword evidence="3" id="KW-1185">Reference proteome</keyword>
<dbReference type="OrthoDB" id="1491488at2"/>
<organism evidence="2 3">
    <name type="scientific">Putridiphycobacter roseus</name>
    <dbReference type="NCBI Taxonomy" id="2219161"/>
    <lineage>
        <taxon>Bacteria</taxon>
        <taxon>Pseudomonadati</taxon>
        <taxon>Bacteroidota</taxon>
        <taxon>Flavobacteriia</taxon>
        <taxon>Flavobacteriales</taxon>
        <taxon>Crocinitomicaceae</taxon>
        <taxon>Putridiphycobacter</taxon>
    </lineage>
</organism>
<evidence type="ECO:0000313" key="3">
    <source>
        <dbReference type="Proteomes" id="UP000249248"/>
    </source>
</evidence>
<protein>
    <submittedName>
        <fullName evidence="2">FAD-binding oxidoreductase</fullName>
    </submittedName>
</protein>
<dbReference type="Gene3D" id="3.50.50.60">
    <property type="entry name" value="FAD/NAD(P)-binding domain"/>
    <property type="match status" value="1"/>
</dbReference>
<dbReference type="GO" id="GO:0005737">
    <property type="term" value="C:cytoplasm"/>
    <property type="evidence" value="ECO:0007669"/>
    <property type="project" value="TreeGrafter"/>
</dbReference>
<accession>A0A2W1MZC6</accession>
<evidence type="ECO:0000313" key="2">
    <source>
        <dbReference type="EMBL" id="PZE17267.1"/>
    </source>
</evidence>
<dbReference type="Proteomes" id="UP000249248">
    <property type="component" value="Unassembled WGS sequence"/>
</dbReference>
<comment type="caution">
    <text evidence="2">The sequence shown here is derived from an EMBL/GenBank/DDBJ whole genome shotgun (WGS) entry which is preliminary data.</text>
</comment>
<reference evidence="2 3" key="1">
    <citation type="submission" date="2018-06" db="EMBL/GenBank/DDBJ databases">
        <title>The draft genome sequence of Crocinitomix sp. SM1701.</title>
        <authorList>
            <person name="Zhang X."/>
        </authorList>
    </citation>
    <scope>NUCLEOTIDE SEQUENCE [LARGE SCALE GENOMIC DNA]</scope>
    <source>
        <strain evidence="2 3">SM1701</strain>
    </source>
</reference>
<name>A0A2W1MZC6_9FLAO</name>
<gene>
    <name evidence="2" type="ORF">DNU06_08310</name>
</gene>
<proteinExistence type="predicted"/>
<dbReference type="PANTHER" id="PTHR13847">
    <property type="entry name" value="SARCOSINE DEHYDROGENASE-RELATED"/>
    <property type="match status" value="1"/>
</dbReference>
<dbReference type="EMBL" id="QKSB01000004">
    <property type="protein sequence ID" value="PZE17267.1"/>
    <property type="molecule type" value="Genomic_DNA"/>
</dbReference>
<dbReference type="PANTHER" id="PTHR13847:SF281">
    <property type="entry name" value="FAD DEPENDENT OXIDOREDUCTASE DOMAIN-CONTAINING PROTEIN"/>
    <property type="match status" value="1"/>
</dbReference>
<evidence type="ECO:0000259" key="1">
    <source>
        <dbReference type="Pfam" id="PF01266"/>
    </source>
</evidence>
<dbReference type="RefSeq" id="WP_111062792.1">
    <property type="nucleotide sequence ID" value="NZ_JBHUCU010000016.1"/>
</dbReference>
<dbReference type="Gene3D" id="3.30.9.10">
    <property type="entry name" value="D-Amino Acid Oxidase, subunit A, domain 2"/>
    <property type="match status" value="1"/>
</dbReference>
<feature type="domain" description="FAD dependent oxidoreductase" evidence="1">
    <location>
        <begin position="14"/>
        <end position="363"/>
    </location>
</feature>
<dbReference type="SUPFAM" id="SSF51905">
    <property type="entry name" value="FAD/NAD(P)-binding domain"/>
    <property type="match status" value="1"/>
</dbReference>
<dbReference type="InterPro" id="IPR006076">
    <property type="entry name" value="FAD-dep_OxRdtase"/>
</dbReference>
<dbReference type="Pfam" id="PF01266">
    <property type="entry name" value="DAO"/>
    <property type="match status" value="1"/>
</dbReference>
<dbReference type="AlphaFoldDB" id="A0A2W1MZC6"/>
<sequence>MLSFWEKEHFQSYDIGIVGAGIVGLSTAISIKEADKNLKVVILERGLLPTGASTKNAGFACVGSFTEIVDDLQHNSLDEVVGLMQMRYEGLAMLKGRLGEKNMDYQENGSHELLFGEAQVDLDIMAAVNEKTNAILGRKAFSVSHKKSVFGGGVKMLIENHLEGSLNTGLLMQSLINIALRLGVEIKTGYTVKSIKRTENGIHLVHSSLPLLVKKIAFCTNAFTSLILPDLIIAPGRGQVLVTKPLKKLSFQGIYHFDAGYYYFRNYKNRVIFGGGRSIDKAGEATTEFGINEKIQLDLKDKLARIILPNQAFEIDYYWSGIMAFGADKNPIVKKVGLHQFVAVKLGGMGIAIGSMVGAQLANMIIQDLNEDDLS</sequence>